<dbReference type="PATRIC" id="fig|1195763.3.peg.529"/>
<dbReference type="AlphaFoldDB" id="A0A0J1HCG2"/>
<accession>A0A0J1HCG2</accession>
<name>A0A0J1HCG2_9GAMM</name>
<organism evidence="1 2">
    <name type="scientific">Photobacterium aquae</name>
    <dbReference type="NCBI Taxonomy" id="1195763"/>
    <lineage>
        <taxon>Bacteria</taxon>
        <taxon>Pseudomonadati</taxon>
        <taxon>Pseudomonadota</taxon>
        <taxon>Gammaproteobacteria</taxon>
        <taxon>Vibrionales</taxon>
        <taxon>Vibrionaceae</taxon>
        <taxon>Photobacterium</taxon>
    </lineage>
</organism>
<keyword evidence="2" id="KW-1185">Reference proteome</keyword>
<dbReference type="EMBL" id="LDOT01000002">
    <property type="protein sequence ID" value="KLV09345.1"/>
    <property type="molecule type" value="Genomic_DNA"/>
</dbReference>
<sequence length="142" mass="16402">MADSFPPPLILQGVSSTGEHIKLELSRNELEQLPQNKITTPLPWIPQPSTFKGVRLQTLLDHFHLSGQRFTLSALNDYSVTLSRHYIDKYDPLLAITQDGHYMKVRDYGPYWLVMSIHDHPEVAEHHHLAKMIWQLTTIEAH</sequence>
<dbReference type="RefSeq" id="WP_047877512.1">
    <property type="nucleotide sequence ID" value="NZ_LDOT01000002.1"/>
</dbReference>
<gene>
    <name evidence="1" type="ORF">ABT56_02435</name>
</gene>
<dbReference type="OrthoDB" id="9798763at2"/>
<dbReference type="InterPro" id="IPR036374">
    <property type="entry name" value="OxRdtase_Mopterin-bd_sf"/>
</dbReference>
<dbReference type="STRING" id="1195763.ABT56_02435"/>
<comment type="caution">
    <text evidence="1">The sequence shown here is derived from an EMBL/GenBank/DDBJ whole genome shotgun (WGS) entry which is preliminary data.</text>
</comment>
<evidence type="ECO:0008006" key="3">
    <source>
        <dbReference type="Google" id="ProtNLM"/>
    </source>
</evidence>
<dbReference type="Proteomes" id="UP000036097">
    <property type="component" value="Unassembled WGS sequence"/>
</dbReference>
<evidence type="ECO:0000313" key="2">
    <source>
        <dbReference type="Proteomes" id="UP000036097"/>
    </source>
</evidence>
<protein>
    <recommendedName>
        <fullName evidence="3">Oxidoreductase molybdopterin-binding domain-containing protein</fullName>
    </recommendedName>
</protein>
<evidence type="ECO:0000313" key="1">
    <source>
        <dbReference type="EMBL" id="KLV09345.1"/>
    </source>
</evidence>
<reference evidence="1 2" key="1">
    <citation type="submission" date="2015-05" db="EMBL/GenBank/DDBJ databases">
        <title>Photobacterium galathea sp. nov.</title>
        <authorList>
            <person name="Machado H."/>
            <person name="Gram L."/>
        </authorList>
    </citation>
    <scope>NUCLEOTIDE SEQUENCE [LARGE SCALE GENOMIC DNA]</scope>
    <source>
        <strain evidence="1 2">CGMCC 1.12159</strain>
    </source>
</reference>
<dbReference type="SUPFAM" id="SSF56524">
    <property type="entry name" value="Oxidoreductase molybdopterin-binding domain"/>
    <property type="match status" value="1"/>
</dbReference>
<proteinExistence type="predicted"/>